<dbReference type="Proteomes" id="UP000499080">
    <property type="component" value="Unassembled WGS sequence"/>
</dbReference>
<comment type="caution">
    <text evidence="2">The sequence shown here is derived from an EMBL/GenBank/DDBJ whole genome shotgun (WGS) entry which is preliminary data.</text>
</comment>
<dbReference type="EMBL" id="BGPR01000327">
    <property type="protein sequence ID" value="GBM13417.1"/>
    <property type="molecule type" value="Genomic_DNA"/>
</dbReference>
<evidence type="ECO:0000256" key="1">
    <source>
        <dbReference type="SAM" id="MobiDB-lite"/>
    </source>
</evidence>
<accession>A0A4Y2DBD0</accession>
<reference evidence="2 3" key="1">
    <citation type="journal article" date="2019" name="Sci. Rep.">
        <title>Orb-weaving spider Araneus ventricosus genome elucidates the spidroin gene catalogue.</title>
        <authorList>
            <person name="Kono N."/>
            <person name="Nakamura H."/>
            <person name="Ohtoshi R."/>
            <person name="Moran D.A.P."/>
            <person name="Shinohara A."/>
            <person name="Yoshida Y."/>
            <person name="Fujiwara M."/>
            <person name="Mori M."/>
            <person name="Tomita M."/>
            <person name="Arakawa K."/>
        </authorList>
    </citation>
    <scope>NUCLEOTIDE SEQUENCE [LARGE SCALE GENOMIC DNA]</scope>
</reference>
<evidence type="ECO:0000313" key="2">
    <source>
        <dbReference type="EMBL" id="GBM13417.1"/>
    </source>
</evidence>
<gene>
    <name evidence="2" type="ORF">AVEN_54422_1</name>
</gene>
<name>A0A4Y2DBD0_ARAVE</name>
<keyword evidence="3" id="KW-1185">Reference proteome</keyword>
<organism evidence="2 3">
    <name type="scientific">Araneus ventricosus</name>
    <name type="common">Orbweaver spider</name>
    <name type="synonym">Epeira ventricosa</name>
    <dbReference type="NCBI Taxonomy" id="182803"/>
    <lineage>
        <taxon>Eukaryota</taxon>
        <taxon>Metazoa</taxon>
        <taxon>Ecdysozoa</taxon>
        <taxon>Arthropoda</taxon>
        <taxon>Chelicerata</taxon>
        <taxon>Arachnida</taxon>
        <taxon>Araneae</taxon>
        <taxon>Araneomorphae</taxon>
        <taxon>Entelegynae</taxon>
        <taxon>Araneoidea</taxon>
        <taxon>Araneidae</taxon>
        <taxon>Araneus</taxon>
    </lineage>
</organism>
<proteinExistence type="predicted"/>
<protein>
    <submittedName>
        <fullName evidence="2">Uncharacterized protein</fullName>
    </submittedName>
</protein>
<feature type="compositionally biased region" description="Polar residues" evidence="1">
    <location>
        <begin position="51"/>
        <end position="61"/>
    </location>
</feature>
<feature type="region of interest" description="Disordered" evidence="1">
    <location>
        <begin position="36"/>
        <end position="74"/>
    </location>
</feature>
<evidence type="ECO:0000313" key="3">
    <source>
        <dbReference type="Proteomes" id="UP000499080"/>
    </source>
</evidence>
<dbReference type="AlphaFoldDB" id="A0A4Y2DBD0"/>
<sequence length="122" mass="13555">MRMREHAIAAFGNGPHSIIDRLRSDDIQAAIRIARARSSVPSKKGVPAPNGQLQSVNSENVPKSEKQEPPTQIPCDTIKVIPIIPPPQVNKKLTITLQKMYDRQETIQDIGNDAEIKLLRIT</sequence>